<keyword evidence="8" id="KW-1185">Reference proteome</keyword>
<sequence length="1146" mass="130446">MAQILKNVWRNVLSGSSLGKTSFKSASFTTSLSEVTRVRTQDVIMASIKAAPTPENILATVQQHLPVMTHKHLLQALRSLFELQKSGKFDHSESLIKDPAFGVLCQNFKKHARALDVNEAVEAVKVLSYLKVPSDSLIVQTMLQLIRSDINLLNIRQIMFLDFVLDRFDSKNHLVDVLKLALPLAFQIHLPLELDNDDLPLLKDMLTYCCHHDLPDRCVNNVVTGLLLHDQAIDAQTAKSIVWSLCQINCTEQLFPTRLQLLHICFDILSQRIDELPYSDVLRTIAKVKGRVLEKHPEYYHELLLDSAADYVIRNNVDFDNALLVARVLSRVAHTHLGLMEYLCNLATRSPNHLAGVRTNILFSFINCLSNNNYTPDGDKWETIRRDLSENPILKATNAALPWTKVCLELASLGHYEDKLLNRIFSEEFLEDYLSREKNVLDLLQLLTLHEAVNAFHSTEYKLPARVLEKAKAAYPVHAITDHVRECMARAIGGEEYVAKNVVLPSGVVADLFMSLKNGNPVQLPKLALEGGRIPIEEIKLPSGSMPVCILIFNQGCYSMNSNRLRGAFRLVLDTLERQGFAAVPLNVTEWLKAPPHERVPYLLRESKYGYVSWINKKPVFKESNSPSDIPSLHVARATYKNEINQTGWAFLEVHTSQDCSDEKQAFAAGFIEGFLTRDLIWMHWQNMLKGYCYNKTVLCGLIEEFLDKNEEYIARMVKDNQLDPYWYQVKLYYIQLEGLAMGYNDATTEPYQWLTVRDIIWINMLGDLDDLAYALSVSKDFPDDLLFGAHCTGLVKLLPDLSDLYTGHTTWNSYQSMLRIQKMYVLHFKTSSNAKIRIPGYKMSFSSYPGFVQSTDDFYIVSSGLVVAETTISNSNSTLFKLISPEGSVMEYIRGMVACRLASDGHQWTRIFREHNSGTYNNQWFIVDYNKFTPRTNTTRGAVKNGLLWVIEQLPGFTESSDLTDQLVANTYFPAYNIPYFPAIFNMSGGNERVRIYGDWFGYGTNPRAKILKKMQAKIGNLRDMYKTMRYNDFKHDPLARCEQCSPPYSACNAIAARNDLNPANGSYPFRALGHRSHGGTDTKVTSAHLRHDYQFVSVSGPTHNISRGIPPFVWSEFDMGPHVMHIGHPDLWMFAPIVHRWEWQ</sequence>
<evidence type="ECO:0000313" key="7">
    <source>
        <dbReference type="EMBL" id="CAH2044861.1"/>
    </source>
</evidence>
<keyword evidence="6" id="KW-0325">Glycoprotein</keyword>
<evidence type="ECO:0008006" key="9">
    <source>
        <dbReference type="Google" id="ProtNLM"/>
    </source>
</evidence>
<evidence type="ECO:0000256" key="4">
    <source>
        <dbReference type="ARBA" id="ARBA00022963"/>
    </source>
</evidence>
<dbReference type="EMBL" id="OW152828">
    <property type="protein sequence ID" value="CAH2044861.1"/>
    <property type="molecule type" value="Genomic_DNA"/>
</dbReference>
<keyword evidence="3" id="KW-0378">Hydrolase</keyword>
<evidence type="ECO:0000256" key="6">
    <source>
        <dbReference type="ARBA" id="ARBA00023180"/>
    </source>
</evidence>
<dbReference type="Gene3D" id="3.60.60.30">
    <property type="match status" value="1"/>
</dbReference>
<organism evidence="7 8">
    <name type="scientific">Iphiclides podalirius</name>
    <name type="common">scarce swallowtail</name>
    <dbReference type="NCBI Taxonomy" id="110791"/>
    <lineage>
        <taxon>Eukaryota</taxon>
        <taxon>Metazoa</taxon>
        <taxon>Ecdysozoa</taxon>
        <taxon>Arthropoda</taxon>
        <taxon>Hexapoda</taxon>
        <taxon>Insecta</taxon>
        <taxon>Pterygota</taxon>
        <taxon>Neoptera</taxon>
        <taxon>Endopterygota</taxon>
        <taxon>Lepidoptera</taxon>
        <taxon>Glossata</taxon>
        <taxon>Ditrysia</taxon>
        <taxon>Papilionoidea</taxon>
        <taxon>Papilionidae</taxon>
        <taxon>Papilioninae</taxon>
        <taxon>Iphiclides</taxon>
    </lineage>
</organism>
<evidence type="ECO:0000256" key="5">
    <source>
        <dbReference type="ARBA" id="ARBA00023098"/>
    </source>
</evidence>
<dbReference type="Proteomes" id="UP000837857">
    <property type="component" value="Chromosome 16"/>
</dbReference>
<proteinExistence type="inferred from homology"/>
<dbReference type="PANTHER" id="PTHR12370">
    <property type="entry name" value="PHOSPHOLIPASE B-RELATED"/>
    <property type="match status" value="1"/>
</dbReference>
<dbReference type="Pfam" id="PF04916">
    <property type="entry name" value="Phospholip_B"/>
    <property type="match status" value="1"/>
</dbReference>
<evidence type="ECO:0000256" key="3">
    <source>
        <dbReference type="ARBA" id="ARBA00022801"/>
    </source>
</evidence>
<keyword evidence="2" id="KW-0732">Signal</keyword>
<evidence type="ECO:0000256" key="1">
    <source>
        <dbReference type="ARBA" id="ARBA00007835"/>
    </source>
</evidence>
<reference evidence="7" key="1">
    <citation type="submission" date="2022-03" db="EMBL/GenBank/DDBJ databases">
        <authorList>
            <person name="Martin H S."/>
        </authorList>
    </citation>
    <scope>NUCLEOTIDE SEQUENCE</scope>
</reference>
<protein>
    <recommendedName>
        <fullName evidence="9">Phospholipase B-like</fullName>
    </recommendedName>
</protein>
<comment type="similarity">
    <text evidence="1">Belongs to the phospholipase B-like family.</text>
</comment>
<feature type="non-terminal residue" evidence="7">
    <location>
        <position position="1146"/>
    </location>
</feature>
<gene>
    <name evidence="7" type="ORF">IPOD504_LOCUS4822</name>
</gene>
<evidence type="ECO:0000313" key="8">
    <source>
        <dbReference type="Proteomes" id="UP000837857"/>
    </source>
</evidence>
<keyword evidence="4" id="KW-0442">Lipid degradation</keyword>
<keyword evidence="5" id="KW-0443">Lipid metabolism</keyword>
<name>A0ABN8I3P6_9NEOP</name>
<dbReference type="PANTHER" id="PTHR12370:SF3">
    <property type="entry name" value="PHOSPHOLIPASE B-LIKE 2-RELATED"/>
    <property type="match status" value="1"/>
</dbReference>
<evidence type="ECO:0000256" key="2">
    <source>
        <dbReference type="ARBA" id="ARBA00022729"/>
    </source>
</evidence>
<dbReference type="InterPro" id="IPR007000">
    <property type="entry name" value="PLipase_B-like"/>
</dbReference>
<accession>A0ABN8I3P6</accession>